<protein>
    <submittedName>
        <fullName evidence="2">Uncharacterized protein</fullName>
    </submittedName>
</protein>
<feature type="region of interest" description="Disordered" evidence="1">
    <location>
        <begin position="49"/>
        <end position="85"/>
    </location>
</feature>
<dbReference type="EMBL" id="PGOL01002298">
    <property type="protein sequence ID" value="PKI48980.1"/>
    <property type="molecule type" value="Genomic_DNA"/>
</dbReference>
<organism evidence="2 3">
    <name type="scientific">Punica granatum</name>
    <name type="common">Pomegranate</name>
    <dbReference type="NCBI Taxonomy" id="22663"/>
    <lineage>
        <taxon>Eukaryota</taxon>
        <taxon>Viridiplantae</taxon>
        <taxon>Streptophyta</taxon>
        <taxon>Embryophyta</taxon>
        <taxon>Tracheophyta</taxon>
        <taxon>Spermatophyta</taxon>
        <taxon>Magnoliopsida</taxon>
        <taxon>eudicotyledons</taxon>
        <taxon>Gunneridae</taxon>
        <taxon>Pentapetalae</taxon>
        <taxon>rosids</taxon>
        <taxon>malvids</taxon>
        <taxon>Myrtales</taxon>
        <taxon>Lythraceae</taxon>
        <taxon>Punica</taxon>
    </lineage>
</organism>
<feature type="region of interest" description="Disordered" evidence="1">
    <location>
        <begin position="1"/>
        <end position="30"/>
    </location>
</feature>
<evidence type="ECO:0000313" key="2">
    <source>
        <dbReference type="EMBL" id="PKI48980.1"/>
    </source>
</evidence>
<comment type="caution">
    <text evidence="2">The sequence shown here is derived from an EMBL/GenBank/DDBJ whole genome shotgun (WGS) entry which is preliminary data.</text>
</comment>
<accession>A0A2I0IZ80</accession>
<feature type="compositionally biased region" description="Low complexity" evidence="1">
    <location>
        <begin position="62"/>
        <end position="77"/>
    </location>
</feature>
<evidence type="ECO:0000313" key="3">
    <source>
        <dbReference type="Proteomes" id="UP000233551"/>
    </source>
</evidence>
<name>A0A2I0IZ80_PUNGR</name>
<sequence length="127" mass="13173">MMSPRPKPSRCPFANQGGTRQVRGRSIEPVDPFAWGGASGLLASWERERGIGPLPRGDGVRAPGPLAGEGLGAPQALMEGGASGPFPWGRGLKPLNFLVRGGASTPSTPYNGREPLIKRGASSLLTS</sequence>
<keyword evidence="3" id="KW-1185">Reference proteome</keyword>
<evidence type="ECO:0000256" key="1">
    <source>
        <dbReference type="SAM" id="MobiDB-lite"/>
    </source>
</evidence>
<proteinExistence type="predicted"/>
<gene>
    <name evidence="2" type="ORF">CRG98_030567</name>
</gene>
<feature type="region of interest" description="Disordered" evidence="1">
    <location>
        <begin position="100"/>
        <end position="127"/>
    </location>
</feature>
<reference evidence="2 3" key="1">
    <citation type="submission" date="2017-11" db="EMBL/GenBank/DDBJ databases">
        <title>De-novo sequencing of pomegranate (Punica granatum L.) genome.</title>
        <authorList>
            <person name="Akparov Z."/>
            <person name="Amiraslanov A."/>
            <person name="Hajiyeva S."/>
            <person name="Abbasov M."/>
            <person name="Kaur K."/>
            <person name="Hamwieh A."/>
            <person name="Solovyev V."/>
            <person name="Salamov A."/>
            <person name="Braich B."/>
            <person name="Kosarev P."/>
            <person name="Mahmoud A."/>
            <person name="Hajiyev E."/>
            <person name="Babayeva S."/>
            <person name="Izzatullayeva V."/>
            <person name="Mammadov A."/>
            <person name="Mammadov A."/>
            <person name="Sharifova S."/>
            <person name="Ojaghi J."/>
            <person name="Eynullazada K."/>
            <person name="Bayramov B."/>
            <person name="Abdulazimova A."/>
            <person name="Shahmuradov I."/>
        </authorList>
    </citation>
    <scope>NUCLEOTIDE SEQUENCE [LARGE SCALE GENOMIC DNA]</scope>
    <source>
        <strain evidence="3">cv. AG2017</strain>
        <tissue evidence="2">Leaf</tissue>
    </source>
</reference>
<dbReference type="AlphaFoldDB" id="A0A2I0IZ80"/>
<dbReference type="Proteomes" id="UP000233551">
    <property type="component" value="Unassembled WGS sequence"/>
</dbReference>